<evidence type="ECO:0000256" key="2">
    <source>
        <dbReference type="ARBA" id="ARBA00046328"/>
    </source>
</evidence>
<sequence>MSDYGKMKNAELEALLKTRGLPIGGRKADMVERLTKDDEKNASSSKQTAMHPEDEIDWDDDVDVPAAKTTAADVSEAVAEPATSTTTASATTAAGGEGPVANPQAVPNQKAAIDPSRTDDLAVKTPAEQKHDAVETKTEESTEAPANDYSSGLAASNLEEEIEKRKARAKKFGLNIEDDEGLKKLERMKKFGETGPPKGLDEALPERRKRGHEGGGDDNLRQKRRGGRPGGGRRGDHRADNRGDNRGGDTRRDNRSNRSNNGGPSWMNETDRQKAEARKNRFGGSTAA</sequence>
<feature type="region of interest" description="Disordered" evidence="3">
    <location>
        <begin position="28"/>
        <end position="156"/>
    </location>
</feature>
<comment type="similarity">
    <text evidence="2">Belongs to the SAP domain-containing ribonucleoprotein family.</text>
</comment>
<organism evidence="5 6">
    <name type="scientific">Polyplosphaeria fusca</name>
    <dbReference type="NCBI Taxonomy" id="682080"/>
    <lineage>
        <taxon>Eukaryota</taxon>
        <taxon>Fungi</taxon>
        <taxon>Dikarya</taxon>
        <taxon>Ascomycota</taxon>
        <taxon>Pezizomycotina</taxon>
        <taxon>Dothideomycetes</taxon>
        <taxon>Pleosporomycetidae</taxon>
        <taxon>Pleosporales</taxon>
        <taxon>Tetraplosphaeriaceae</taxon>
        <taxon>Polyplosphaeria</taxon>
    </lineage>
</organism>
<feature type="compositionally biased region" description="Basic and acidic residues" evidence="3">
    <location>
        <begin position="233"/>
        <end position="256"/>
    </location>
</feature>
<dbReference type="Pfam" id="PF02037">
    <property type="entry name" value="SAP"/>
    <property type="match status" value="1"/>
</dbReference>
<proteinExistence type="inferred from homology"/>
<dbReference type="AlphaFoldDB" id="A0A9P4RC05"/>
<evidence type="ECO:0000313" key="5">
    <source>
        <dbReference type="EMBL" id="KAF2741340.1"/>
    </source>
</evidence>
<reference evidence="5" key="1">
    <citation type="journal article" date="2020" name="Stud. Mycol.">
        <title>101 Dothideomycetes genomes: a test case for predicting lifestyles and emergence of pathogens.</title>
        <authorList>
            <person name="Haridas S."/>
            <person name="Albert R."/>
            <person name="Binder M."/>
            <person name="Bloem J."/>
            <person name="Labutti K."/>
            <person name="Salamov A."/>
            <person name="Andreopoulos B."/>
            <person name="Baker S."/>
            <person name="Barry K."/>
            <person name="Bills G."/>
            <person name="Bluhm B."/>
            <person name="Cannon C."/>
            <person name="Castanera R."/>
            <person name="Culley D."/>
            <person name="Daum C."/>
            <person name="Ezra D."/>
            <person name="Gonzalez J."/>
            <person name="Henrissat B."/>
            <person name="Kuo A."/>
            <person name="Liang C."/>
            <person name="Lipzen A."/>
            <person name="Lutzoni F."/>
            <person name="Magnuson J."/>
            <person name="Mondo S."/>
            <person name="Nolan M."/>
            <person name="Ohm R."/>
            <person name="Pangilinan J."/>
            <person name="Park H.-J."/>
            <person name="Ramirez L."/>
            <person name="Alfaro M."/>
            <person name="Sun H."/>
            <person name="Tritt A."/>
            <person name="Yoshinaga Y."/>
            <person name="Zwiers L.-H."/>
            <person name="Turgeon B."/>
            <person name="Goodwin S."/>
            <person name="Spatafora J."/>
            <person name="Crous P."/>
            <person name="Grigoriev I."/>
        </authorList>
    </citation>
    <scope>NUCLEOTIDE SEQUENCE</scope>
    <source>
        <strain evidence="5">CBS 125425</strain>
    </source>
</reference>
<keyword evidence="6" id="KW-1185">Reference proteome</keyword>
<gene>
    <name evidence="5" type="ORF">EJ04DRAFT_558065</name>
</gene>
<feature type="compositionally biased region" description="Basic and acidic residues" evidence="3">
    <location>
        <begin position="116"/>
        <end position="140"/>
    </location>
</feature>
<comment type="caution">
    <text evidence="5">The sequence shown here is derived from an EMBL/GenBank/DDBJ whole genome shotgun (WGS) entry which is preliminary data.</text>
</comment>
<dbReference type="Pfam" id="PF18592">
    <property type="entry name" value="Tho1_MOS11_C"/>
    <property type="match status" value="1"/>
</dbReference>
<feature type="compositionally biased region" description="Basic and acidic residues" evidence="3">
    <location>
        <begin position="28"/>
        <end position="41"/>
    </location>
</feature>
<feature type="compositionally biased region" description="Basic and acidic residues" evidence="3">
    <location>
        <begin position="199"/>
        <end position="221"/>
    </location>
</feature>
<dbReference type="EMBL" id="ML996097">
    <property type="protein sequence ID" value="KAF2741340.1"/>
    <property type="molecule type" value="Genomic_DNA"/>
</dbReference>
<dbReference type="Proteomes" id="UP000799444">
    <property type="component" value="Unassembled WGS sequence"/>
</dbReference>
<evidence type="ECO:0000313" key="6">
    <source>
        <dbReference type="Proteomes" id="UP000799444"/>
    </source>
</evidence>
<accession>A0A9P4RC05</accession>
<feature type="compositionally biased region" description="Basic and acidic residues" evidence="3">
    <location>
        <begin position="269"/>
        <end position="279"/>
    </location>
</feature>
<evidence type="ECO:0000256" key="3">
    <source>
        <dbReference type="SAM" id="MobiDB-lite"/>
    </source>
</evidence>
<feature type="compositionally biased region" description="Basic and acidic residues" evidence="3">
    <location>
        <begin position="181"/>
        <end position="192"/>
    </location>
</feature>
<feature type="compositionally biased region" description="Low complexity" evidence="3">
    <location>
        <begin position="75"/>
        <end position="94"/>
    </location>
</feature>
<dbReference type="SUPFAM" id="SSF68906">
    <property type="entry name" value="SAP domain"/>
    <property type="match status" value="1"/>
</dbReference>
<feature type="compositionally biased region" description="Acidic residues" evidence="3">
    <location>
        <begin position="54"/>
        <end position="63"/>
    </location>
</feature>
<dbReference type="PROSITE" id="PS50800">
    <property type="entry name" value="SAP"/>
    <property type="match status" value="1"/>
</dbReference>
<protein>
    <recommendedName>
        <fullName evidence="4">SAP domain-containing protein</fullName>
    </recommendedName>
</protein>
<dbReference type="InterPro" id="IPR040746">
    <property type="entry name" value="THO1_MOS11_C"/>
</dbReference>
<dbReference type="SMART" id="SM00513">
    <property type="entry name" value="SAP"/>
    <property type="match status" value="1"/>
</dbReference>
<dbReference type="InterPro" id="IPR052240">
    <property type="entry name" value="SAP_domain_ribonucleoprotein"/>
</dbReference>
<dbReference type="GO" id="GO:0005634">
    <property type="term" value="C:nucleus"/>
    <property type="evidence" value="ECO:0007669"/>
    <property type="project" value="TreeGrafter"/>
</dbReference>
<dbReference type="InterPro" id="IPR003034">
    <property type="entry name" value="SAP_dom"/>
</dbReference>
<evidence type="ECO:0000259" key="4">
    <source>
        <dbReference type="PROSITE" id="PS50800"/>
    </source>
</evidence>
<feature type="domain" description="SAP" evidence="4">
    <location>
        <begin position="4"/>
        <end position="38"/>
    </location>
</feature>
<dbReference type="GO" id="GO:0016973">
    <property type="term" value="P:poly(A)+ mRNA export from nucleus"/>
    <property type="evidence" value="ECO:0007669"/>
    <property type="project" value="TreeGrafter"/>
</dbReference>
<dbReference type="InterPro" id="IPR036361">
    <property type="entry name" value="SAP_dom_sf"/>
</dbReference>
<keyword evidence="1" id="KW-0597">Phosphoprotein</keyword>
<dbReference type="Gene3D" id="1.10.720.30">
    <property type="entry name" value="SAP domain"/>
    <property type="match status" value="1"/>
</dbReference>
<dbReference type="OrthoDB" id="445357at2759"/>
<evidence type="ECO:0000256" key="1">
    <source>
        <dbReference type="ARBA" id="ARBA00022553"/>
    </source>
</evidence>
<feature type="region of interest" description="Disordered" evidence="3">
    <location>
        <begin position="170"/>
        <end position="288"/>
    </location>
</feature>
<dbReference type="PANTHER" id="PTHR46551">
    <property type="entry name" value="SAP DOMAIN-CONTAINING RIBONUCLEOPROTEIN"/>
    <property type="match status" value="1"/>
</dbReference>
<name>A0A9P4RC05_9PLEO</name>
<dbReference type="PANTHER" id="PTHR46551:SF1">
    <property type="entry name" value="SAP DOMAIN-CONTAINING RIBONUCLEOPROTEIN"/>
    <property type="match status" value="1"/>
</dbReference>